<protein>
    <submittedName>
        <fullName evidence="2">Uncharacterized protein</fullName>
    </submittedName>
</protein>
<keyword evidence="1" id="KW-0812">Transmembrane</keyword>
<evidence type="ECO:0000313" key="3">
    <source>
        <dbReference type="Proteomes" id="UP000799118"/>
    </source>
</evidence>
<organism evidence="2 3">
    <name type="scientific">Gymnopus androsaceus JB14</name>
    <dbReference type="NCBI Taxonomy" id="1447944"/>
    <lineage>
        <taxon>Eukaryota</taxon>
        <taxon>Fungi</taxon>
        <taxon>Dikarya</taxon>
        <taxon>Basidiomycota</taxon>
        <taxon>Agaricomycotina</taxon>
        <taxon>Agaricomycetes</taxon>
        <taxon>Agaricomycetidae</taxon>
        <taxon>Agaricales</taxon>
        <taxon>Marasmiineae</taxon>
        <taxon>Omphalotaceae</taxon>
        <taxon>Gymnopus</taxon>
    </lineage>
</organism>
<dbReference type="EMBL" id="ML769979">
    <property type="protein sequence ID" value="KAE9385488.1"/>
    <property type="molecule type" value="Genomic_DNA"/>
</dbReference>
<reference evidence="2" key="1">
    <citation type="journal article" date="2019" name="Environ. Microbiol.">
        <title>Fungal ecological strategies reflected in gene transcription - a case study of two litter decomposers.</title>
        <authorList>
            <person name="Barbi F."/>
            <person name="Kohler A."/>
            <person name="Barry K."/>
            <person name="Baskaran P."/>
            <person name="Daum C."/>
            <person name="Fauchery L."/>
            <person name="Ihrmark K."/>
            <person name="Kuo A."/>
            <person name="LaButti K."/>
            <person name="Lipzen A."/>
            <person name="Morin E."/>
            <person name="Grigoriev I.V."/>
            <person name="Henrissat B."/>
            <person name="Lindahl B."/>
            <person name="Martin F."/>
        </authorList>
    </citation>
    <scope>NUCLEOTIDE SEQUENCE</scope>
    <source>
        <strain evidence="2">JB14</strain>
    </source>
</reference>
<keyword evidence="1" id="KW-1133">Transmembrane helix</keyword>
<evidence type="ECO:0000256" key="1">
    <source>
        <dbReference type="SAM" id="Phobius"/>
    </source>
</evidence>
<keyword evidence="3" id="KW-1185">Reference proteome</keyword>
<sequence length="125" mass="14147">MAESVLFCTPTQDVSLLNNLHDSDKELSNKEDYGNSDFIDNTSHSKAMHLAAALKLVVAVFKIIGVTLKIFVLHLKLSNYSMLFWRRLLILGPITFKMMFHKAELSGSKDNTITNQEKLFGPWMA</sequence>
<name>A0A6A4GJ12_9AGAR</name>
<evidence type="ECO:0000313" key="2">
    <source>
        <dbReference type="EMBL" id="KAE9385488.1"/>
    </source>
</evidence>
<feature type="transmembrane region" description="Helical" evidence="1">
    <location>
        <begin position="52"/>
        <end position="72"/>
    </location>
</feature>
<accession>A0A6A4GJ12</accession>
<dbReference type="Proteomes" id="UP000799118">
    <property type="component" value="Unassembled WGS sequence"/>
</dbReference>
<dbReference type="AlphaFoldDB" id="A0A6A4GJ12"/>
<keyword evidence="1" id="KW-0472">Membrane</keyword>
<proteinExistence type="predicted"/>
<gene>
    <name evidence="2" type="ORF">BT96DRAFT_949805</name>
</gene>